<dbReference type="Pfam" id="PF08282">
    <property type="entry name" value="Hydrolase_3"/>
    <property type="match status" value="1"/>
</dbReference>
<dbReference type="PROSITE" id="PS01228">
    <property type="entry name" value="COF_1"/>
    <property type="match status" value="1"/>
</dbReference>
<evidence type="ECO:0000313" key="1">
    <source>
        <dbReference type="EMBL" id="ORX46922.1"/>
    </source>
</evidence>
<sequence>MTETTYPTASNIRLLVSDVDGTLLNSKGQLSEKTIEVIQKVTKQYPLVKFVISTGKSEHAIQPLRDQLKLNDTPNHPTSCINGCVIYNENNKVIKEYIIPPESVIDIINLCENYLKDKTLFSFGCYSRNDMIFIRKDFHYHRLRDFYNENTVYIEREEFFQRVLSSDISINKICIFNKDIDVIKEFRKIKLEPFIETNSVLCMTQTGADCLEVMPKDGNKGSSLKNLLETYQFTNDQVIVFGDGENDIPMFDVSAHGVAMENAVDCLKEHANYISKSNDEDGLAVFLEKVFLS</sequence>
<dbReference type="Gene3D" id="3.30.1240.10">
    <property type="match status" value="1"/>
</dbReference>
<dbReference type="InterPro" id="IPR036412">
    <property type="entry name" value="HAD-like_sf"/>
</dbReference>
<comment type="caution">
    <text evidence="1">The sequence shown here is derived from an EMBL/GenBank/DDBJ whole genome shotgun (WGS) entry which is preliminary data.</text>
</comment>
<dbReference type="AlphaFoldDB" id="A0A1Y1V549"/>
<dbReference type="CDD" id="cd07516">
    <property type="entry name" value="HAD_Pase"/>
    <property type="match status" value="1"/>
</dbReference>
<reference evidence="1 2" key="2">
    <citation type="submission" date="2016-08" db="EMBL/GenBank/DDBJ databases">
        <title>Pervasive Adenine N6-methylation of Active Genes in Fungi.</title>
        <authorList>
            <consortium name="DOE Joint Genome Institute"/>
            <person name="Mondo S.J."/>
            <person name="Dannebaum R.O."/>
            <person name="Kuo R.C."/>
            <person name="Labutti K."/>
            <person name="Haridas S."/>
            <person name="Kuo A."/>
            <person name="Salamov A."/>
            <person name="Ahrendt S.R."/>
            <person name="Lipzen A."/>
            <person name="Sullivan W."/>
            <person name="Andreopoulos W.B."/>
            <person name="Clum A."/>
            <person name="Lindquist E."/>
            <person name="Daum C."/>
            <person name="Ramamoorthy G.K."/>
            <person name="Gryganskyi A."/>
            <person name="Culley D."/>
            <person name="Magnuson J.K."/>
            <person name="James T.Y."/>
            <person name="O'Malley M.A."/>
            <person name="Stajich J.E."/>
            <person name="Spatafora J.W."/>
            <person name="Visel A."/>
            <person name="Grigoriev I.V."/>
        </authorList>
    </citation>
    <scope>NUCLEOTIDE SEQUENCE [LARGE SCALE GENOMIC DNA]</scope>
    <source>
        <strain evidence="2">finn</strain>
    </source>
</reference>
<keyword evidence="2" id="KW-1185">Reference proteome</keyword>
<gene>
    <name evidence="1" type="ORF">BCR36DRAFT_356445</name>
</gene>
<dbReference type="GO" id="GO:0000287">
    <property type="term" value="F:magnesium ion binding"/>
    <property type="evidence" value="ECO:0007669"/>
    <property type="project" value="TreeGrafter"/>
</dbReference>
<organism evidence="1 2">
    <name type="scientific">Piromyces finnis</name>
    <dbReference type="NCBI Taxonomy" id="1754191"/>
    <lineage>
        <taxon>Eukaryota</taxon>
        <taxon>Fungi</taxon>
        <taxon>Fungi incertae sedis</taxon>
        <taxon>Chytridiomycota</taxon>
        <taxon>Chytridiomycota incertae sedis</taxon>
        <taxon>Neocallimastigomycetes</taxon>
        <taxon>Neocallimastigales</taxon>
        <taxon>Neocallimastigaceae</taxon>
        <taxon>Piromyces</taxon>
    </lineage>
</organism>
<dbReference type="PANTHER" id="PTHR10000:SF8">
    <property type="entry name" value="HAD SUPERFAMILY HYDROLASE-LIKE, TYPE 3"/>
    <property type="match status" value="1"/>
</dbReference>
<protein>
    <recommendedName>
        <fullName evidence="3">HAD-like protein</fullName>
    </recommendedName>
</protein>
<dbReference type="STRING" id="1754191.A0A1Y1V549"/>
<dbReference type="InterPro" id="IPR023214">
    <property type="entry name" value="HAD_sf"/>
</dbReference>
<dbReference type="InterPro" id="IPR006379">
    <property type="entry name" value="HAD-SF_hydro_IIB"/>
</dbReference>
<dbReference type="SFLD" id="SFLDS00003">
    <property type="entry name" value="Haloacid_Dehalogenase"/>
    <property type="match status" value="1"/>
</dbReference>
<reference evidence="1 2" key="1">
    <citation type="submission" date="2016-08" db="EMBL/GenBank/DDBJ databases">
        <title>Genomes of anaerobic fungi encode conserved fungal cellulosomes for biomass hydrolysis.</title>
        <authorList>
            <consortium name="DOE Joint Genome Institute"/>
            <person name="Haitjema C.H."/>
            <person name="Gilmore S.P."/>
            <person name="Henske J.K."/>
            <person name="Solomon K.V."/>
            <person name="De Groot R."/>
            <person name="Kuo A."/>
            <person name="Mondo S.J."/>
            <person name="Salamov A.A."/>
            <person name="Labutti K."/>
            <person name="Zhao Z."/>
            <person name="Chiniquy J."/>
            <person name="Barry K."/>
            <person name="Brewer H.M."/>
            <person name="Purvine S.O."/>
            <person name="Wright A.T."/>
            <person name="Boxma B."/>
            <person name="Van Alen T."/>
            <person name="Hackstein J.H."/>
            <person name="Baker S.E."/>
            <person name="Grigoriev I.V."/>
            <person name="O'Malley M.A."/>
        </authorList>
    </citation>
    <scope>NUCLEOTIDE SEQUENCE [LARGE SCALE GENOMIC DNA]</scope>
    <source>
        <strain evidence="2">finn</strain>
    </source>
</reference>
<accession>A0A1Y1V549</accession>
<dbReference type="Gene3D" id="3.40.50.1000">
    <property type="entry name" value="HAD superfamily/HAD-like"/>
    <property type="match status" value="1"/>
</dbReference>
<dbReference type="InterPro" id="IPR000150">
    <property type="entry name" value="Cof"/>
</dbReference>
<dbReference type="PANTHER" id="PTHR10000">
    <property type="entry name" value="PHOSPHOSERINE PHOSPHATASE"/>
    <property type="match status" value="1"/>
</dbReference>
<dbReference type="NCBIfam" id="TIGR00099">
    <property type="entry name" value="Cof-subfamily"/>
    <property type="match status" value="1"/>
</dbReference>
<dbReference type="GO" id="GO:0005829">
    <property type="term" value="C:cytosol"/>
    <property type="evidence" value="ECO:0007669"/>
    <property type="project" value="TreeGrafter"/>
</dbReference>
<dbReference type="GO" id="GO:0016791">
    <property type="term" value="F:phosphatase activity"/>
    <property type="evidence" value="ECO:0007669"/>
    <property type="project" value="TreeGrafter"/>
</dbReference>
<proteinExistence type="predicted"/>
<dbReference type="SUPFAM" id="SSF56784">
    <property type="entry name" value="HAD-like"/>
    <property type="match status" value="1"/>
</dbReference>
<evidence type="ECO:0008006" key="3">
    <source>
        <dbReference type="Google" id="ProtNLM"/>
    </source>
</evidence>
<evidence type="ECO:0000313" key="2">
    <source>
        <dbReference type="Proteomes" id="UP000193719"/>
    </source>
</evidence>
<dbReference type="Proteomes" id="UP000193719">
    <property type="component" value="Unassembled WGS sequence"/>
</dbReference>
<dbReference type="OrthoDB" id="27226at2759"/>
<dbReference type="EMBL" id="MCFH01000033">
    <property type="protein sequence ID" value="ORX46922.1"/>
    <property type="molecule type" value="Genomic_DNA"/>
</dbReference>
<name>A0A1Y1V549_9FUNG</name>
<dbReference type="NCBIfam" id="TIGR01484">
    <property type="entry name" value="HAD-SF-IIB"/>
    <property type="match status" value="1"/>
</dbReference>
<dbReference type="SFLD" id="SFLDG01140">
    <property type="entry name" value="C2.B:_Phosphomannomutase_and_P"/>
    <property type="match status" value="1"/>
</dbReference>